<dbReference type="PATRIC" id="fig|1242965.3.peg.1143"/>
<proteinExistence type="predicted"/>
<evidence type="ECO:0008006" key="3">
    <source>
        <dbReference type="Google" id="ProtNLM"/>
    </source>
</evidence>
<organism evidence="1 2">
    <name type="scientific">Campylobacter concisus UNSW2</name>
    <dbReference type="NCBI Taxonomy" id="1242965"/>
    <lineage>
        <taxon>Bacteria</taxon>
        <taxon>Pseudomonadati</taxon>
        <taxon>Campylobacterota</taxon>
        <taxon>Epsilonproteobacteria</taxon>
        <taxon>Campylobacterales</taxon>
        <taxon>Campylobacteraceae</taxon>
        <taxon>Campylobacter</taxon>
    </lineage>
</organism>
<evidence type="ECO:0000313" key="2">
    <source>
        <dbReference type="Proteomes" id="UP000016625"/>
    </source>
</evidence>
<evidence type="ECO:0000313" key="1">
    <source>
        <dbReference type="EMBL" id="ERJ31700.1"/>
    </source>
</evidence>
<gene>
    <name evidence="1" type="ORF">UNSW2_1648</name>
</gene>
<protein>
    <recommendedName>
        <fullName evidence="3">N-acetyltransferase domain-containing protein</fullName>
    </recommendedName>
</protein>
<sequence length="282" mass="33493">MLKAGVRMSEQNLESIKKILSSRPPKTNCFLFFNEICELMDTHKADFYLKDENSVFMFLNTNGYFKFYYFINNFKDIALAKPLLDEYHKINDVSLDFITKNDRFLEELKEAIYPIGFKFYAEFARFSDTKSSILVDNNIDYFKLLKFAEPSDAEEILEIMHSEFDKLKDDMTTRDELLKLIENGTVLIKKELGKIIYINIYQLTQNALYSRLAWIDKNFRKPKFAVEIYSAADAFIQNIIKDKHIRYYYWMNKESKVYKMSKLQNVPTDGLTNNIFIYKSKK</sequence>
<accession>U2FMQ3</accession>
<dbReference type="Proteomes" id="UP000016625">
    <property type="component" value="Unassembled WGS sequence"/>
</dbReference>
<reference evidence="1 2" key="1">
    <citation type="journal article" date="2013" name="BMC Genomics">
        <title>Comparative genomics of Campylobacter concisus isolates reveals genetic diversity and provides insights into disease association.</title>
        <authorList>
            <person name="Deshpande N.P."/>
            <person name="Kaakoush N.O."/>
            <person name="Wilkins M.R."/>
            <person name="Mitchell H.M."/>
        </authorList>
    </citation>
    <scope>NUCLEOTIDE SEQUENCE [LARGE SCALE GENOMIC DNA]</scope>
    <source>
        <strain evidence="1 2">UNSW2</strain>
    </source>
</reference>
<comment type="caution">
    <text evidence="1">The sequence shown here is derived from an EMBL/GenBank/DDBJ whole genome shotgun (WGS) entry which is preliminary data.</text>
</comment>
<name>U2FMQ3_9BACT</name>
<dbReference type="EMBL" id="ANNJ01000009">
    <property type="protein sequence ID" value="ERJ31700.1"/>
    <property type="molecule type" value="Genomic_DNA"/>
</dbReference>
<dbReference type="RefSeq" id="WP_021092846.1">
    <property type="nucleotide sequence ID" value="NZ_ANNJ01000009.1"/>
</dbReference>
<dbReference type="AlphaFoldDB" id="U2FMQ3"/>